<feature type="non-terminal residue" evidence="1">
    <location>
        <position position="1"/>
    </location>
</feature>
<evidence type="ECO:0000313" key="1">
    <source>
        <dbReference type="EMBL" id="GAI83025.1"/>
    </source>
</evidence>
<dbReference type="AlphaFoldDB" id="X1T644"/>
<dbReference type="EMBL" id="BARW01009647">
    <property type="protein sequence ID" value="GAI83025.1"/>
    <property type="molecule type" value="Genomic_DNA"/>
</dbReference>
<protein>
    <submittedName>
        <fullName evidence="1">Uncharacterized protein</fullName>
    </submittedName>
</protein>
<gene>
    <name evidence="1" type="ORF">S12H4_19317</name>
</gene>
<proteinExistence type="predicted"/>
<accession>X1T644</accession>
<reference evidence="1" key="1">
    <citation type="journal article" date="2014" name="Front. Microbiol.">
        <title>High frequency of phylogenetically diverse reductive dehalogenase-homologous genes in deep subseafloor sedimentary metagenomes.</title>
        <authorList>
            <person name="Kawai M."/>
            <person name="Futagami T."/>
            <person name="Toyoda A."/>
            <person name="Takaki Y."/>
            <person name="Nishi S."/>
            <person name="Hori S."/>
            <person name="Arai W."/>
            <person name="Tsubouchi T."/>
            <person name="Morono Y."/>
            <person name="Uchiyama I."/>
            <person name="Ito T."/>
            <person name="Fujiyama A."/>
            <person name="Inagaki F."/>
            <person name="Takami H."/>
        </authorList>
    </citation>
    <scope>NUCLEOTIDE SEQUENCE</scope>
    <source>
        <strain evidence="1">Expedition CK06-06</strain>
    </source>
</reference>
<comment type="caution">
    <text evidence="1">The sequence shown here is derived from an EMBL/GenBank/DDBJ whole genome shotgun (WGS) entry which is preliminary data.</text>
</comment>
<name>X1T644_9ZZZZ</name>
<sequence length="277" mass="31949">SGQEEWEFYQDIQEKLDLPPEICAVLTTPSTFKDTPFPEPEGLEKIGTTRWERNAYSIIISGCRDHTVVMQVSLPGIESVGIDVFEDGRHFADYTYNTIEECLNDLTKVTWIHFNPKGKWTKEQIIRYTENWFAKSIDTYLDHALVHDEYSYVHHPELLNLTPLESVFKVIAATIPKEYDSLEKAIKTANELNQDFDLGDPVITKEGILKDNQSQCKSLLGRLEVEIDQHLDTLEYLKGVKFPDRSIKNREYRRVFDETAGKVYEVITGRPCPKSVN</sequence>
<organism evidence="1">
    <name type="scientific">marine sediment metagenome</name>
    <dbReference type="NCBI Taxonomy" id="412755"/>
    <lineage>
        <taxon>unclassified sequences</taxon>
        <taxon>metagenomes</taxon>
        <taxon>ecological metagenomes</taxon>
    </lineage>
</organism>